<dbReference type="EMBL" id="ANHY01000021">
    <property type="protein sequence ID" value="EKV27089.1"/>
    <property type="molecule type" value="Genomic_DNA"/>
</dbReference>
<dbReference type="eggNOG" id="COG2960">
    <property type="taxonomic scope" value="Bacteria"/>
</dbReference>
<evidence type="ECO:0000313" key="2">
    <source>
        <dbReference type="EMBL" id="EKV27089.1"/>
    </source>
</evidence>
<proteinExistence type="predicted"/>
<comment type="caution">
    <text evidence="2">The sequence shown here is derived from an EMBL/GenBank/DDBJ whole genome shotgun (WGS) entry which is preliminary data.</text>
</comment>
<dbReference type="InterPro" id="IPR007475">
    <property type="entry name" value="UbiK"/>
</dbReference>
<evidence type="ECO:0000313" key="3">
    <source>
        <dbReference type="Proteomes" id="UP000009881"/>
    </source>
</evidence>
<dbReference type="RefSeq" id="WP_009542414.1">
    <property type="nucleotide sequence ID" value="NZ_ANHY01000021.1"/>
</dbReference>
<dbReference type="STRING" id="1238182.C882_2018"/>
<keyword evidence="3" id="KW-1185">Reference proteome</keyword>
<accession>K9GQV2</accession>
<evidence type="ECO:0000256" key="1">
    <source>
        <dbReference type="SAM" id="MobiDB-lite"/>
    </source>
</evidence>
<feature type="region of interest" description="Disordered" evidence="1">
    <location>
        <begin position="80"/>
        <end position="141"/>
    </location>
</feature>
<dbReference type="Proteomes" id="UP000009881">
    <property type="component" value="Unassembled WGS sequence"/>
</dbReference>
<reference evidence="2 3" key="1">
    <citation type="journal article" date="2013" name="Genome Announc.">
        <title>Draft Genome Sequence of an Alphaproteobacterium, Caenispirillum salinarum AK4(T), Isolated from a Solar Saltern.</title>
        <authorList>
            <person name="Khatri I."/>
            <person name="Singh A."/>
            <person name="Korpole S."/>
            <person name="Pinnaka A.K."/>
            <person name="Subramanian S."/>
        </authorList>
    </citation>
    <scope>NUCLEOTIDE SEQUENCE [LARGE SCALE GENOMIC DNA]</scope>
    <source>
        <strain evidence="2 3">AK4</strain>
    </source>
</reference>
<feature type="compositionally biased region" description="Low complexity" evidence="1">
    <location>
        <begin position="85"/>
        <end position="118"/>
    </location>
</feature>
<name>K9GQV2_9PROT</name>
<dbReference type="Pfam" id="PF04380">
    <property type="entry name" value="BMFP"/>
    <property type="match status" value="1"/>
</dbReference>
<gene>
    <name evidence="2" type="ORF">C882_2018</name>
</gene>
<organism evidence="2 3">
    <name type="scientific">Caenispirillum salinarum AK4</name>
    <dbReference type="NCBI Taxonomy" id="1238182"/>
    <lineage>
        <taxon>Bacteria</taxon>
        <taxon>Pseudomonadati</taxon>
        <taxon>Pseudomonadota</taxon>
        <taxon>Alphaproteobacteria</taxon>
        <taxon>Rhodospirillales</taxon>
        <taxon>Novispirillaceae</taxon>
        <taxon>Caenispirillum</taxon>
    </lineage>
</organism>
<evidence type="ECO:0008006" key="4">
    <source>
        <dbReference type="Google" id="ProtNLM"/>
    </source>
</evidence>
<sequence length="141" mass="15002">MQTQNRLFDDVARVAGGALGALTGVRDEIEGIIRHRLERTLSEMDLVTRDEFEAVKAMAAEARAENEHLAARIEELEEALKRRASGASASSATQGRRQSTQTTRRAGAPAGTGTAARKAGVDPEGEIDETGPEDEGGDDKA</sequence>
<dbReference type="AlphaFoldDB" id="K9GQV2"/>
<feature type="compositionally biased region" description="Acidic residues" evidence="1">
    <location>
        <begin position="123"/>
        <end position="141"/>
    </location>
</feature>
<protein>
    <recommendedName>
        <fullName evidence="4">Accessory factor UbiK family protein</fullName>
    </recommendedName>
</protein>